<keyword evidence="3" id="KW-1185">Reference proteome</keyword>
<gene>
    <name evidence="2" type="ORF">AAF712_006617</name>
</gene>
<dbReference type="PANTHER" id="PTHR38848">
    <property type="entry name" value="G-PROTEIN COUPLED RECEPTORS FAMILY 3 PROFILE DOMAIN-CONTAINING PROTEIN"/>
    <property type="match status" value="1"/>
</dbReference>
<feature type="transmembrane region" description="Helical" evidence="1">
    <location>
        <begin position="255"/>
        <end position="277"/>
    </location>
</feature>
<evidence type="ECO:0000313" key="2">
    <source>
        <dbReference type="EMBL" id="KAL0066358.1"/>
    </source>
</evidence>
<comment type="caution">
    <text evidence="2">The sequence shown here is derived from an EMBL/GenBank/DDBJ whole genome shotgun (WGS) entry which is preliminary data.</text>
</comment>
<organism evidence="2 3">
    <name type="scientific">Marasmius tenuissimus</name>
    <dbReference type="NCBI Taxonomy" id="585030"/>
    <lineage>
        <taxon>Eukaryota</taxon>
        <taxon>Fungi</taxon>
        <taxon>Dikarya</taxon>
        <taxon>Basidiomycota</taxon>
        <taxon>Agaricomycotina</taxon>
        <taxon>Agaricomycetes</taxon>
        <taxon>Agaricomycetidae</taxon>
        <taxon>Agaricales</taxon>
        <taxon>Marasmiineae</taxon>
        <taxon>Marasmiaceae</taxon>
        <taxon>Marasmius</taxon>
    </lineage>
</organism>
<feature type="transmembrane region" description="Helical" evidence="1">
    <location>
        <begin position="107"/>
        <end position="128"/>
    </location>
</feature>
<keyword evidence="1" id="KW-0472">Membrane</keyword>
<feature type="transmembrane region" description="Helical" evidence="1">
    <location>
        <begin position="12"/>
        <end position="29"/>
    </location>
</feature>
<evidence type="ECO:0000256" key="1">
    <source>
        <dbReference type="SAM" id="Phobius"/>
    </source>
</evidence>
<proteinExistence type="predicted"/>
<dbReference type="EMBL" id="JBBXMP010000036">
    <property type="protein sequence ID" value="KAL0066358.1"/>
    <property type="molecule type" value="Genomic_DNA"/>
</dbReference>
<keyword evidence="1" id="KW-1133">Transmembrane helix</keyword>
<feature type="transmembrane region" description="Helical" evidence="1">
    <location>
        <begin position="49"/>
        <end position="68"/>
    </location>
</feature>
<feature type="transmembrane region" description="Helical" evidence="1">
    <location>
        <begin position="80"/>
        <end position="101"/>
    </location>
</feature>
<dbReference type="PANTHER" id="PTHR38848:SF3">
    <property type="entry name" value="G-PROTEIN COUPLED RECEPTORS FAMILY 3 PROFILE DOMAIN-CONTAINING PROTEIN"/>
    <property type="match status" value="1"/>
</dbReference>
<dbReference type="PROSITE" id="PS51257">
    <property type="entry name" value="PROKAR_LIPOPROTEIN"/>
    <property type="match status" value="1"/>
</dbReference>
<name>A0ABR2ZYC5_9AGAR</name>
<protein>
    <submittedName>
        <fullName evidence="2">Uncharacterized protein</fullName>
    </submittedName>
</protein>
<reference evidence="2 3" key="1">
    <citation type="submission" date="2024-05" db="EMBL/GenBank/DDBJ databases">
        <title>A draft genome resource for the thread blight pathogen Marasmius tenuissimus strain MS-2.</title>
        <authorList>
            <person name="Yulfo-Soto G.E."/>
            <person name="Baruah I.K."/>
            <person name="Amoako-Attah I."/>
            <person name="Bukari Y."/>
            <person name="Meinhardt L.W."/>
            <person name="Bailey B.A."/>
            <person name="Cohen S.P."/>
        </authorList>
    </citation>
    <scope>NUCLEOTIDE SEQUENCE [LARGE SCALE GENOMIC DNA]</scope>
    <source>
        <strain evidence="2 3">MS-2</strain>
    </source>
</reference>
<feature type="transmembrane region" description="Helical" evidence="1">
    <location>
        <begin position="225"/>
        <end position="249"/>
    </location>
</feature>
<keyword evidence="1" id="KW-0812">Transmembrane</keyword>
<evidence type="ECO:0000313" key="3">
    <source>
        <dbReference type="Proteomes" id="UP001437256"/>
    </source>
</evidence>
<dbReference type="Proteomes" id="UP001437256">
    <property type="component" value="Unassembled WGS sequence"/>
</dbReference>
<sequence>MPTIIRFPSVGYQVLSALIYFFGLTILTACASRRLPGSFRSIAAIRDISWGRLLVFLIMADSWLFLFCSKPALDNRDQKYSLPSSIAIGGLLIFGIGMASFPGACTAGPILCVISYGSSKVLIYCFLVEKVHLVWSPTAEVGSRRKSKIWVICMSLNAGYIIVVVLMCLGLIHYYRGDGACVIGLQPFSSIPLIAFDLFITIVLNILFLYPLFSSKISSPKVRAVALRTIAASIAALVTSTVNIAILTALHGHQLGWVCLGSCGSDVILNALIIFWVTGKGEGNSTGNDTYEHEITRGNNTAHDPNPNKGVSFKLGNSKKNTKVFGCPGQQVGEAHALQVGFSNPILAGIVC</sequence>
<feature type="transmembrane region" description="Helical" evidence="1">
    <location>
        <begin position="149"/>
        <end position="173"/>
    </location>
</feature>
<accession>A0ABR2ZYC5</accession>
<feature type="transmembrane region" description="Helical" evidence="1">
    <location>
        <begin position="193"/>
        <end position="213"/>
    </location>
</feature>